<evidence type="ECO:0000313" key="2">
    <source>
        <dbReference type="EMBL" id="KAF2400695.1"/>
    </source>
</evidence>
<keyword evidence="3" id="KW-1185">Reference proteome</keyword>
<name>A0A6G1HY82_9PEZI</name>
<evidence type="ECO:0000256" key="1">
    <source>
        <dbReference type="SAM" id="MobiDB-lite"/>
    </source>
</evidence>
<reference evidence="2" key="1">
    <citation type="journal article" date="2020" name="Stud. Mycol.">
        <title>101 Dothideomycetes genomes: a test case for predicting lifestyles and emergence of pathogens.</title>
        <authorList>
            <person name="Haridas S."/>
            <person name="Albert R."/>
            <person name="Binder M."/>
            <person name="Bloem J."/>
            <person name="Labutti K."/>
            <person name="Salamov A."/>
            <person name="Andreopoulos B."/>
            <person name="Baker S."/>
            <person name="Barry K."/>
            <person name="Bills G."/>
            <person name="Bluhm B."/>
            <person name="Cannon C."/>
            <person name="Castanera R."/>
            <person name="Culley D."/>
            <person name="Daum C."/>
            <person name="Ezra D."/>
            <person name="Gonzalez J."/>
            <person name="Henrissat B."/>
            <person name="Kuo A."/>
            <person name="Liang C."/>
            <person name="Lipzen A."/>
            <person name="Lutzoni F."/>
            <person name="Magnuson J."/>
            <person name="Mondo S."/>
            <person name="Nolan M."/>
            <person name="Ohm R."/>
            <person name="Pangilinan J."/>
            <person name="Park H.-J."/>
            <person name="Ramirez L."/>
            <person name="Alfaro M."/>
            <person name="Sun H."/>
            <person name="Tritt A."/>
            <person name="Yoshinaga Y."/>
            <person name="Zwiers L.-H."/>
            <person name="Turgeon B."/>
            <person name="Goodwin S."/>
            <person name="Spatafora J."/>
            <person name="Crous P."/>
            <person name="Grigoriev I."/>
        </authorList>
    </citation>
    <scope>NUCLEOTIDE SEQUENCE</scope>
    <source>
        <strain evidence="2">CBS 262.69</strain>
    </source>
</reference>
<feature type="region of interest" description="Disordered" evidence="1">
    <location>
        <begin position="168"/>
        <end position="194"/>
    </location>
</feature>
<dbReference type="Proteomes" id="UP000799640">
    <property type="component" value="Unassembled WGS sequence"/>
</dbReference>
<dbReference type="AlphaFoldDB" id="A0A6G1HY82"/>
<organism evidence="2 3">
    <name type="scientific">Trichodelitschia bisporula</name>
    <dbReference type="NCBI Taxonomy" id="703511"/>
    <lineage>
        <taxon>Eukaryota</taxon>
        <taxon>Fungi</taxon>
        <taxon>Dikarya</taxon>
        <taxon>Ascomycota</taxon>
        <taxon>Pezizomycotina</taxon>
        <taxon>Dothideomycetes</taxon>
        <taxon>Dothideomycetes incertae sedis</taxon>
        <taxon>Phaeotrichales</taxon>
        <taxon>Phaeotrichaceae</taxon>
        <taxon>Trichodelitschia</taxon>
    </lineage>
</organism>
<gene>
    <name evidence="2" type="ORF">EJ06DRAFT_402768</name>
</gene>
<accession>A0A6G1HY82</accession>
<evidence type="ECO:0000313" key="3">
    <source>
        <dbReference type="Proteomes" id="UP000799640"/>
    </source>
</evidence>
<protein>
    <submittedName>
        <fullName evidence="2">Uncharacterized protein</fullName>
    </submittedName>
</protein>
<sequence>MRITRRHPAALECSTSPDADSAARARVWTNCALPGPLAERGKGPGGRVACDLLIRKGTALNGGARPLARQRRKYFRAGACSPPGDARQAAKTGTRRRGPVCGAAESGWAARSWAWGTRENHERNGTVYGCTRTVGSRDRRVWLGRKEKRVVERVCDIRFATTGEARRRLGSHEATGRSALHVTSRAGTPPARTA</sequence>
<proteinExistence type="predicted"/>
<dbReference type="EMBL" id="ML996694">
    <property type="protein sequence ID" value="KAF2400695.1"/>
    <property type="molecule type" value="Genomic_DNA"/>
</dbReference>